<dbReference type="EMBL" id="QPJS01000001">
    <property type="protein sequence ID" value="RCX05413.1"/>
    <property type="molecule type" value="Genomic_DNA"/>
</dbReference>
<protein>
    <submittedName>
        <fullName evidence="1">Uncharacterized protein</fullName>
    </submittedName>
</protein>
<accession>A0A369A8E2</accession>
<keyword evidence="2" id="KW-1185">Reference proteome</keyword>
<dbReference type="AlphaFoldDB" id="A0A369A8E2"/>
<evidence type="ECO:0000313" key="2">
    <source>
        <dbReference type="Proteomes" id="UP000253517"/>
    </source>
</evidence>
<evidence type="ECO:0000313" key="1">
    <source>
        <dbReference type="EMBL" id="RCX05413.1"/>
    </source>
</evidence>
<reference evidence="1 2" key="1">
    <citation type="submission" date="2018-07" db="EMBL/GenBank/DDBJ databases">
        <title>Genomic Encyclopedia of Type Strains, Phase IV (KMG-IV): sequencing the most valuable type-strain genomes for metagenomic binning, comparative biology and taxonomic classification.</title>
        <authorList>
            <person name="Goeker M."/>
        </authorList>
    </citation>
    <scope>NUCLEOTIDE SEQUENCE [LARGE SCALE GENOMIC DNA]</scope>
    <source>
        <strain evidence="1 2">DSM 21410</strain>
    </source>
</reference>
<proteinExistence type="predicted"/>
<gene>
    <name evidence="1" type="ORF">DES35_101698</name>
</gene>
<dbReference type="Proteomes" id="UP000253517">
    <property type="component" value="Unassembled WGS sequence"/>
</dbReference>
<name>A0A369A8E2_9FLAO</name>
<organism evidence="1 2">
    <name type="scientific">Schleiferia thermophila</name>
    <dbReference type="NCBI Taxonomy" id="884107"/>
    <lineage>
        <taxon>Bacteria</taxon>
        <taxon>Pseudomonadati</taxon>
        <taxon>Bacteroidota</taxon>
        <taxon>Flavobacteriia</taxon>
        <taxon>Flavobacteriales</taxon>
        <taxon>Schleiferiaceae</taxon>
        <taxon>Schleiferia</taxon>
    </lineage>
</organism>
<comment type="caution">
    <text evidence="1">The sequence shown here is derived from an EMBL/GenBank/DDBJ whole genome shotgun (WGS) entry which is preliminary data.</text>
</comment>
<sequence length="49" mass="5948">MTCIFFAMDLKFIITENIRFSFRLSKQIEFIEYCRSELASVRIHQKTNK</sequence>